<feature type="region of interest" description="Disordered" evidence="6">
    <location>
        <begin position="204"/>
        <end position="267"/>
    </location>
</feature>
<feature type="region of interest" description="Disordered" evidence="6">
    <location>
        <begin position="299"/>
        <end position="325"/>
    </location>
</feature>
<comment type="caution">
    <text evidence="7">The sequence shown here is derived from an EMBL/GenBank/DDBJ whole genome shotgun (WGS) entry which is preliminary data.</text>
</comment>
<feature type="compositionally biased region" description="Basic and acidic residues" evidence="6">
    <location>
        <begin position="389"/>
        <end position="408"/>
    </location>
</feature>
<dbReference type="PANTHER" id="PTHR45821">
    <property type="entry name" value="SNF2 DOMAIN-CONTAINING PROTEIN CLASSY 2-RELATED"/>
    <property type="match status" value="1"/>
</dbReference>
<evidence type="ECO:0000256" key="4">
    <source>
        <dbReference type="ARBA" id="ARBA00022840"/>
    </source>
</evidence>
<comment type="subcellular location">
    <subcellularLocation>
        <location evidence="1">Nucleus</location>
    </subcellularLocation>
</comment>
<feature type="compositionally biased region" description="Polar residues" evidence="6">
    <location>
        <begin position="27"/>
        <end position="38"/>
    </location>
</feature>
<feature type="region of interest" description="Disordered" evidence="6">
    <location>
        <begin position="356"/>
        <end position="412"/>
    </location>
</feature>
<evidence type="ECO:0000256" key="1">
    <source>
        <dbReference type="ARBA" id="ARBA00004123"/>
    </source>
</evidence>
<dbReference type="GO" id="GO:0005634">
    <property type="term" value="C:nucleus"/>
    <property type="evidence" value="ECO:0007669"/>
    <property type="project" value="UniProtKB-SubCell"/>
</dbReference>
<accession>A0AAW2NUF3</accession>
<protein>
    <submittedName>
        <fullName evidence="7">SNF2 domain-containing protein CLASSY 4</fullName>
    </submittedName>
</protein>
<feature type="compositionally biased region" description="Acidic residues" evidence="6">
    <location>
        <begin position="228"/>
        <end position="237"/>
    </location>
</feature>
<keyword evidence="5" id="KW-0539">Nucleus</keyword>
<evidence type="ECO:0000256" key="3">
    <source>
        <dbReference type="ARBA" id="ARBA00022806"/>
    </source>
</evidence>
<feature type="compositionally biased region" description="Basic and acidic residues" evidence="6">
    <location>
        <begin position="306"/>
        <end position="320"/>
    </location>
</feature>
<feature type="compositionally biased region" description="Polar residues" evidence="6">
    <location>
        <begin position="1"/>
        <end position="10"/>
    </location>
</feature>
<evidence type="ECO:0000256" key="2">
    <source>
        <dbReference type="ARBA" id="ARBA00022741"/>
    </source>
</evidence>
<organism evidence="7">
    <name type="scientific">Sesamum calycinum</name>
    <dbReference type="NCBI Taxonomy" id="2727403"/>
    <lineage>
        <taxon>Eukaryota</taxon>
        <taxon>Viridiplantae</taxon>
        <taxon>Streptophyta</taxon>
        <taxon>Embryophyta</taxon>
        <taxon>Tracheophyta</taxon>
        <taxon>Spermatophyta</taxon>
        <taxon>Magnoliopsida</taxon>
        <taxon>eudicotyledons</taxon>
        <taxon>Gunneridae</taxon>
        <taxon>Pentapetalae</taxon>
        <taxon>asterids</taxon>
        <taxon>lamiids</taxon>
        <taxon>Lamiales</taxon>
        <taxon>Pedaliaceae</taxon>
        <taxon>Sesamum</taxon>
    </lineage>
</organism>
<feature type="compositionally biased region" description="Basic and acidic residues" evidence="6">
    <location>
        <begin position="489"/>
        <end position="498"/>
    </location>
</feature>
<feature type="compositionally biased region" description="Basic and acidic residues" evidence="6">
    <location>
        <begin position="507"/>
        <end position="522"/>
    </location>
</feature>
<evidence type="ECO:0000256" key="6">
    <source>
        <dbReference type="SAM" id="MobiDB-lite"/>
    </source>
</evidence>
<dbReference type="GO" id="GO:0005524">
    <property type="term" value="F:ATP binding"/>
    <property type="evidence" value="ECO:0007669"/>
    <property type="project" value="UniProtKB-KW"/>
</dbReference>
<feature type="compositionally biased region" description="Basic and acidic residues" evidence="6">
    <location>
        <begin position="563"/>
        <end position="572"/>
    </location>
</feature>
<feature type="compositionally biased region" description="Low complexity" evidence="6">
    <location>
        <begin position="595"/>
        <end position="617"/>
    </location>
</feature>
<evidence type="ECO:0000256" key="5">
    <source>
        <dbReference type="ARBA" id="ARBA00023242"/>
    </source>
</evidence>
<keyword evidence="4" id="KW-0067">ATP-binding</keyword>
<dbReference type="GO" id="GO:0080188">
    <property type="term" value="P:gene silencing by siRNA-directed DNA methylation"/>
    <property type="evidence" value="ECO:0007669"/>
    <property type="project" value="InterPro"/>
</dbReference>
<feature type="region of interest" description="Disordered" evidence="6">
    <location>
        <begin position="107"/>
        <end position="156"/>
    </location>
</feature>
<keyword evidence="3" id="KW-0378">Hydrolase</keyword>
<feature type="compositionally biased region" description="Polar residues" evidence="6">
    <location>
        <begin position="702"/>
        <end position="714"/>
    </location>
</feature>
<feature type="compositionally biased region" description="Basic and acidic residues" evidence="6">
    <location>
        <begin position="40"/>
        <end position="49"/>
    </location>
</feature>
<reference evidence="7" key="2">
    <citation type="journal article" date="2024" name="Plant">
        <title>Genomic evolution and insights into agronomic trait innovations of Sesamum species.</title>
        <authorList>
            <person name="Miao H."/>
            <person name="Wang L."/>
            <person name="Qu L."/>
            <person name="Liu H."/>
            <person name="Sun Y."/>
            <person name="Le M."/>
            <person name="Wang Q."/>
            <person name="Wei S."/>
            <person name="Zheng Y."/>
            <person name="Lin W."/>
            <person name="Duan Y."/>
            <person name="Cao H."/>
            <person name="Xiong S."/>
            <person name="Wang X."/>
            <person name="Wei L."/>
            <person name="Li C."/>
            <person name="Ma Q."/>
            <person name="Ju M."/>
            <person name="Zhao R."/>
            <person name="Li G."/>
            <person name="Mu C."/>
            <person name="Tian Q."/>
            <person name="Mei H."/>
            <person name="Zhang T."/>
            <person name="Gao T."/>
            <person name="Zhang H."/>
        </authorList>
    </citation>
    <scope>NUCLEOTIDE SEQUENCE</scope>
    <source>
        <strain evidence="7">KEN8</strain>
    </source>
</reference>
<sequence length="974" mass="109870">MYSSSGVASRTRSRARFAHEIMGGPQSGSSSKSVQMNLRETPREEKNTVLEDDYELKAYDTDSLEDDDVQFLGMHMKHANGDSIRNRHHEVEIKVISEAEFRQTPHCPTSSLAVESGRGCAGKDNEGNTINESTSTCSRTRWSRTSSDRSRQLDQNKHYADCKSALLKEDEEKSHGSEHEICIASQTRSKRGVARKPIMVDDISLDISDGSSSPGDSSLSDSPSSDHEADDSEDEDFSMEHYDCSDDIELSVSHNEEESVDQHASNRQEFVSLKVHKEEDQVEVQKLGDCSKRTVRNIANCASKQDSSRNRPGSKRDHVQKSSPLLIRQMFTEKEFKEDEDKEGIHSPWTGRKSMKKWISSSGTSGARVAQRMGKEGKTPISKYGSSLKNKDSDKSNSGLHDRSPRYEHVRKKKAKVKFENIEQTSGRCFGARKDYDLEDDYELKAYDTDSLDNNDVQFLGMHIKHASDDSISRHRGMEMGVERISAAEFRETHHGPKLESSLAAESARDYAGKDNDDDTIKESTSVCPRTRGSQTNSDRSRQLDQTKGYADCKSPLLQEDEERSHGSEHEIGIASRTRSKTGVVRKPIMVDDISLDLSGGSSSPCDSRLSDSPSSSNHEADDSEDEDFAMEHYDCSDGIELSNSHNEEESVDQHASNRQEFVYLKVHKGEAQVEVQKLGDSSKRTVRNIGNCASKRDSSRNRPGSKSVQKSSPLLSSQMFTKKEFKEDEDDEGIDRSWTGRKRMKLIFHQVVVAIKLLKEWRKTGKHLQANVVCQRRTKIVIKSNSALQDRSPAYEHVRKKTARVKFENNEQMSGRHLCARKDYDLYKDLLDSVLDETAEVKVDGSHEEAKHPPEHKDALPLKFRFEDEITTSVEKSEFDLNVERLFDEMELCLTYGDMDFNGYHEVAKDTTNSPDHEANQHARCSKGKHQLIEDDEIGVICKYCFHIELEAKHVMPPWAEKSIEGQIGGLPG</sequence>
<feature type="region of interest" description="Disordered" evidence="6">
    <location>
        <begin position="1"/>
        <end position="49"/>
    </location>
</feature>
<feature type="compositionally biased region" description="Basic and acidic residues" evidence="6">
    <location>
        <begin position="254"/>
        <end position="266"/>
    </location>
</feature>
<feature type="compositionally biased region" description="Low complexity" evidence="6">
    <location>
        <begin position="204"/>
        <end position="223"/>
    </location>
</feature>
<dbReference type="PANTHER" id="PTHR45821:SF5">
    <property type="entry name" value="SNF2 DOMAIN-CONTAINING PROTEIN CLASSY 4"/>
    <property type="match status" value="1"/>
</dbReference>
<dbReference type="InterPro" id="IPR044567">
    <property type="entry name" value="CLSY/DRD1"/>
</dbReference>
<feature type="region of interest" description="Disordered" evidence="6">
    <location>
        <begin position="595"/>
        <end position="626"/>
    </location>
</feature>
<feature type="region of interest" description="Disordered" evidence="6">
    <location>
        <begin position="678"/>
        <end position="714"/>
    </location>
</feature>
<feature type="compositionally biased region" description="Low complexity" evidence="6">
    <location>
        <begin position="133"/>
        <end position="145"/>
    </location>
</feature>
<feature type="region of interest" description="Disordered" evidence="6">
    <location>
        <begin position="489"/>
        <end position="582"/>
    </location>
</feature>
<dbReference type="EMBL" id="JACGWM010000010">
    <property type="protein sequence ID" value="KAL0346525.1"/>
    <property type="molecule type" value="Genomic_DNA"/>
</dbReference>
<feature type="compositionally biased region" description="Basic and acidic residues" evidence="6">
    <location>
        <begin position="146"/>
        <end position="156"/>
    </location>
</feature>
<reference evidence="7" key="1">
    <citation type="submission" date="2020-06" db="EMBL/GenBank/DDBJ databases">
        <authorList>
            <person name="Li T."/>
            <person name="Hu X."/>
            <person name="Zhang T."/>
            <person name="Song X."/>
            <person name="Zhang H."/>
            <person name="Dai N."/>
            <person name="Sheng W."/>
            <person name="Hou X."/>
            <person name="Wei L."/>
        </authorList>
    </citation>
    <scope>NUCLEOTIDE SEQUENCE</scope>
    <source>
        <strain evidence="7">KEN8</strain>
        <tissue evidence="7">Leaf</tissue>
    </source>
</reference>
<keyword evidence="2" id="KW-0547">Nucleotide-binding</keyword>
<feature type="compositionally biased region" description="Polar residues" evidence="6">
    <location>
        <begin position="523"/>
        <end position="538"/>
    </location>
</feature>
<keyword evidence="3" id="KW-0347">Helicase</keyword>
<name>A0AAW2NUF3_9LAMI</name>
<evidence type="ECO:0000313" key="7">
    <source>
        <dbReference type="EMBL" id="KAL0346525.1"/>
    </source>
</evidence>
<dbReference type="GO" id="GO:0004386">
    <property type="term" value="F:helicase activity"/>
    <property type="evidence" value="ECO:0007669"/>
    <property type="project" value="UniProtKB-KW"/>
</dbReference>
<gene>
    <name evidence="7" type="ORF">Scaly_1668500</name>
</gene>
<proteinExistence type="predicted"/>
<dbReference type="AlphaFoldDB" id="A0AAW2NUF3"/>